<sequence length="201" mass="23004">MRLFTEEQETFIRSNAAGLLNQELADLINQKFGLNVTRQQVKSWKRHRKISSGLSNHFPKGYVPLNKGTKGLYNVGGNKTSFKPGHKPANYKPVGYERVDRDGYILIKVSDDGPWQKRWKHKHKMVWEEENGPIPSGHCLIFLDGNKLNVKLDNLQLITRQQLARLNQNKLIANDPEITKTGIVMAAIYSKIGELKRESKQ</sequence>
<dbReference type="InterPro" id="IPR044925">
    <property type="entry name" value="His-Me_finger_sf"/>
</dbReference>
<name>A0A2G8IXZ6_BACPU</name>
<evidence type="ECO:0000313" key="2">
    <source>
        <dbReference type="EMBL" id="PIK28376.1"/>
    </source>
</evidence>
<dbReference type="EMBL" id="PEKP01000004">
    <property type="protein sequence ID" value="PIK28376.1"/>
    <property type="molecule type" value="Genomic_DNA"/>
</dbReference>
<protein>
    <submittedName>
        <fullName evidence="2">HNH endonuclease</fullName>
    </submittedName>
</protein>
<keyword evidence="2" id="KW-0540">Nuclease</keyword>
<gene>
    <name evidence="2" type="ORF">CTV99_03410</name>
</gene>
<comment type="caution">
    <text evidence="2">The sequence shown here is derived from an EMBL/GenBank/DDBJ whole genome shotgun (WGS) entry which is preliminary data.</text>
</comment>
<accession>A0A2G8IXZ6</accession>
<dbReference type="InterPro" id="IPR003615">
    <property type="entry name" value="HNH_nuc"/>
</dbReference>
<evidence type="ECO:0000259" key="1">
    <source>
        <dbReference type="Pfam" id="PF13392"/>
    </source>
</evidence>
<feature type="domain" description="HNH nuclease" evidence="1">
    <location>
        <begin position="120"/>
        <end position="165"/>
    </location>
</feature>
<evidence type="ECO:0000313" key="3">
    <source>
        <dbReference type="Proteomes" id="UP000230768"/>
    </source>
</evidence>
<dbReference type="SUPFAM" id="SSF54060">
    <property type="entry name" value="His-Me finger endonucleases"/>
    <property type="match status" value="1"/>
</dbReference>
<organism evidence="2 3">
    <name type="scientific">Bacillus pumilus</name>
    <name type="common">Bacillus mesentericus</name>
    <dbReference type="NCBI Taxonomy" id="1408"/>
    <lineage>
        <taxon>Bacteria</taxon>
        <taxon>Bacillati</taxon>
        <taxon>Bacillota</taxon>
        <taxon>Bacilli</taxon>
        <taxon>Bacillales</taxon>
        <taxon>Bacillaceae</taxon>
        <taxon>Bacillus</taxon>
    </lineage>
</organism>
<dbReference type="Gene3D" id="3.90.75.20">
    <property type="match status" value="1"/>
</dbReference>
<reference evidence="2 3" key="1">
    <citation type="submission" date="2017-11" db="EMBL/GenBank/DDBJ databases">
        <title>Draft genome sequence of Bacillus pumilus 51_5il from lake Gorkoye (Russia: Novosibirsk region).</title>
        <authorList>
            <person name="Shipova A.A."/>
            <person name="Rozanov A.S."/>
            <person name="Bryanskaya A.V."/>
            <person name="Peltek S.E."/>
        </authorList>
    </citation>
    <scope>NUCLEOTIDE SEQUENCE [LARGE SCALE GENOMIC DNA]</scope>
    <source>
        <strain evidence="2 3">51_5il</strain>
    </source>
</reference>
<keyword evidence="2" id="KW-0255">Endonuclease</keyword>
<keyword evidence="2" id="KW-0378">Hydrolase</keyword>
<dbReference type="Pfam" id="PF13392">
    <property type="entry name" value="HNH_3"/>
    <property type="match status" value="1"/>
</dbReference>
<dbReference type="Proteomes" id="UP000230768">
    <property type="component" value="Unassembled WGS sequence"/>
</dbReference>
<dbReference type="AlphaFoldDB" id="A0A2G8IXZ6"/>
<proteinExistence type="predicted"/>
<dbReference type="RefSeq" id="WP_099726281.1">
    <property type="nucleotide sequence ID" value="NZ_PEKP01000004.1"/>
</dbReference>
<dbReference type="GO" id="GO:0004519">
    <property type="term" value="F:endonuclease activity"/>
    <property type="evidence" value="ECO:0007669"/>
    <property type="project" value="UniProtKB-KW"/>
</dbReference>